<dbReference type="GO" id="GO:0009451">
    <property type="term" value="P:RNA modification"/>
    <property type="evidence" value="ECO:0007669"/>
    <property type="project" value="InterPro"/>
</dbReference>
<sequence>MYLDSDSSLMETSVAPSVASPLDFYTSVLQASLKSKDPFAGKSIHARIIKAGLHFSAFLMNNLINFYAKTGFVSNACHVFDEIPVRNTYSWSTILSAYAKQGRIDTAHCIFEEMPDRDSVSWTTMIMGYNQMGRFENAIQIVPPTQFTITNVLASCVAIEALDIGRKVHSFVVKLGLSSYIPVANSLLNMYAKLGDPMLAKIVFDRRMRLKSISSRNNGFNNDAIQLFRLMVIKGPKLNCYTLVAVLSVSSSLASLDHGKQIHANAIKSGEESSVSVSNALITMYAKVGSINGARRVFNVIHWNRDTVSWSSWISMIIALGQHGLGEEAIELFEKMLAVSTKPNHITYVGVLSACTHVGLVDQGGSYFNLMQYVHKIEPTQSHYACMIDLFGYAGLLQEAQDFIVNKRIEVDVIAWDSLLASCKLDNSGAYSALANMYSAGGKWDDAAKIRKSMKDRGVKKDLGFSWVQIKNKVHIFGAEDGLHPQKDAIYETIPKIWKEIKKMGFIPDTEAVFT</sequence>
<dbReference type="FunFam" id="1.25.40.10:FF:000442">
    <property type="entry name" value="Pentatricopeptide repeat-containing protein At3g49710"/>
    <property type="match status" value="1"/>
</dbReference>
<dbReference type="Pfam" id="PF01535">
    <property type="entry name" value="PPR"/>
    <property type="match status" value="6"/>
</dbReference>
<dbReference type="InterPro" id="IPR046960">
    <property type="entry name" value="PPR_At4g14850-like_plant"/>
</dbReference>
<dbReference type="InterPro" id="IPR002885">
    <property type="entry name" value="PPR_rpt"/>
</dbReference>
<evidence type="ECO:0000313" key="4">
    <source>
        <dbReference type="Proteomes" id="UP001415857"/>
    </source>
</evidence>
<feature type="repeat" description="PPR" evidence="2">
    <location>
        <begin position="309"/>
        <end position="343"/>
    </location>
</feature>
<dbReference type="InterPro" id="IPR011990">
    <property type="entry name" value="TPR-like_helical_dom_sf"/>
</dbReference>
<feature type="repeat" description="PPR" evidence="2">
    <location>
        <begin position="427"/>
        <end position="461"/>
    </location>
</feature>
<dbReference type="GO" id="GO:0003723">
    <property type="term" value="F:RNA binding"/>
    <property type="evidence" value="ECO:0007669"/>
    <property type="project" value="InterPro"/>
</dbReference>
<evidence type="ECO:0008006" key="5">
    <source>
        <dbReference type="Google" id="ProtNLM"/>
    </source>
</evidence>
<evidence type="ECO:0000313" key="3">
    <source>
        <dbReference type="EMBL" id="KAK9271599.1"/>
    </source>
</evidence>
<proteinExistence type="predicted"/>
<keyword evidence="1" id="KW-0677">Repeat</keyword>
<dbReference type="FunFam" id="1.25.40.10:FF:000158">
    <property type="entry name" value="pentatricopeptide repeat-containing protein At2g33680"/>
    <property type="match status" value="1"/>
</dbReference>
<comment type="caution">
    <text evidence="3">The sequence shown here is derived from an EMBL/GenBank/DDBJ whole genome shotgun (WGS) entry which is preliminary data.</text>
</comment>
<dbReference type="NCBIfam" id="TIGR00756">
    <property type="entry name" value="PPR"/>
    <property type="match status" value="3"/>
</dbReference>
<evidence type="ECO:0000256" key="2">
    <source>
        <dbReference type="PROSITE-ProRule" id="PRU00708"/>
    </source>
</evidence>
<dbReference type="Gene3D" id="1.25.40.10">
    <property type="entry name" value="Tetratricopeptide repeat domain"/>
    <property type="match status" value="2"/>
</dbReference>
<dbReference type="EMBL" id="JBBPBK010000013">
    <property type="protein sequence ID" value="KAK9271599.1"/>
    <property type="molecule type" value="Genomic_DNA"/>
</dbReference>
<organism evidence="3 4">
    <name type="scientific">Liquidambar formosana</name>
    <name type="common">Formosan gum</name>
    <dbReference type="NCBI Taxonomy" id="63359"/>
    <lineage>
        <taxon>Eukaryota</taxon>
        <taxon>Viridiplantae</taxon>
        <taxon>Streptophyta</taxon>
        <taxon>Embryophyta</taxon>
        <taxon>Tracheophyta</taxon>
        <taxon>Spermatophyta</taxon>
        <taxon>Magnoliopsida</taxon>
        <taxon>eudicotyledons</taxon>
        <taxon>Gunneridae</taxon>
        <taxon>Pentapetalae</taxon>
        <taxon>Saxifragales</taxon>
        <taxon>Altingiaceae</taxon>
        <taxon>Liquidambar</taxon>
    </lineage>
</organism>
<dbReference type="Pfam" id="PF20431">
    <property type="entry name" value="E_motif"/>
    <property type="match status" value="1"/>
</dbReference>
<dbReference type="PROSITE" id="PS51375">
    <property type="entry name" value="PPR"/>
    <property type="match status" value="3"/>
</dbReference>
<name>A0AAP0NIA5_LIQFO</name>
<protein>
    <recommendedName>
        <fullName evidence="5">Pentatricopeptide repeat-containing protein</fullName>
    </recommendedName>
</protein>
<dbReference type="Proteomes" id="UP001415857">
    <property type="component" value="Unassembled WGS sequence"/>
</dbReference>
<accession>A0AAP0NIA5</accession>
<keyword evidence="4" id="KW-1185">Reference proteome</keyword>
<gene>
    <name evidence="3" type="ORF">L1049_001961</name>
</gene>
<feature type="repeat" description="PPR" evidence="2">
    <location>
        <begin position="87"/>
        <end position="121"/>
    </location>
</feature>
<dbReference type="PANTHER" id="PTHR47926">
    <property type="entry name" value="PENTATRICOPEPTIDE REPEAT-CONTAINING PROTEIN"/>
    <property type="match status" value="1"/>
</dbReference>
<dbReference type="AlphaFoldDB" id="A0AAP0NIA5"/>
<dbReference type="InterPro" id="IPR046848">
    <property type="entry name" value="E_motif"/>
</dbReference>
<dbReference type="PANTHER" id="PTHR47926:SF519">
    <property type="entry name" value="DYW DOMAIN-CONTAINING PROTEIN"/>
    <property type="match status" value="1"/>
</dbReference>
<evidence type="ECO:0000256" key="1">
    <source>
        <dbReference type="ARBA" id="ARBA00022737"/>
    </source>
</evidence>
<reference evidence="3 4" key="1">
    <citation type="journal article" date="2024" name="Plant J.">
        <title>Genome sequences and population genomics reveal climatic adaptation and genomic divergence between two closely related sweetgum species.</title>
        <authorList>
            <person name="Xu W.Q."/>
            <person name="Ren C.Q."/>
            <person name="Zhang X.Y."/>
            <person name="Comes H.P."/>
            <person name="Liu X.H."/>
            <person name="Li Y.G."/>
            <person name="Kettle C.J."/>
            <person name="Jalonen R."/>
            <person name="Gaisberger H."/>
            <person name="Ma Y.Z."/>
            <person name="Qiu Y.X."/>
        </authorList>
    </citation>
    <scope>NUCLEOTIDE SEQUENCE [LARGE SCALE GENOMIC DNA]</scope>
    <source>
        <strain evidence="3">Hangzhou</strain>
    </source>
</reference>
<dbReference type="GO" id="GO:0099402">
    <property type="term" value="P:plant organ development"/>
    <property type="evidence" value="ECO:0007669"/>
    <property type="project" value="UniProtKB-ARBA"/>
</dbReference>